<dbReference type="InterPro" id="IPR050060">
    <property type="entry name" value="Phosphoglucosamine_mutase"/>
</dbReference>
<dbReference type="Pfam" id="PF02880">
    <property type="entry name" value="PGM_PMM_III"/>
    <property type="match status" value="1"/>
</dbReference>
<keyword evidence="3" id="KW-0597">Phosphoprotein</keyword>
<dbReference type="InterPro" id="IPR005846">
    <property type="entry name" value="A-D-PHexomutase_a/b/a-III"/>
</dbReference>
<organism evidence="7 8">
    <name type="scientific">Hydrogeniiclostridium mannosilyticum</name>
    <dbReference type="NCBI Taxonomy" id="2764322"/>
    <lineage>
        <taxon>Bacteria</taxon>
        <taxon>Bacillati</taxon>
        <taxon>Bacillota</taxon>
        <taxon>Clostridia</taxon>
        <taxon>Eubacteriales</taxon>
        <taxon>Acutalibacteraceae</taxon>
        <taxon>Hydrogeniiclostridium</taxon>
    </lineage>
</organism>
<dbReference type="InterPro" id="IPR016055">
    <property type="entry name" value="A-D-PHexomutase_a/b/a-I/II/III"/>
</dbReference>
<dbReference type="Proteomes" id="UP000249377">
    <property type="component" value="Unassembled WGS sequence"/>
</dbReference>
<feature type="domain" description="Alpha-D-phosphohexomutase alpha/beta/alpha" evidence="4">
    <location>
        <begin position="14"/>
        <end position="148"/>
    </location>
</feature>
<evidence type="ECO:0000259" key="4">
    <source>
        <dbReference type="Pfam" id="PF02878"/>
    </source>
</evidence>
<dbReference type="InterPro" id="IPR005844">
    <property type="entry name" value="A-D-PHexomutase_a/b/a-I"/>
</dbReference>
<comment type="cofactor">
    <cofactor evidence="1">
        <name>Mg(2+)</name>
        <dbReference type="ChEBI" id="CHEBI:18420"/>
    </cofactor>
</comment>
<proteinExistence type="inferred from homology"/>
<dbReference type="InterPro" id="IPR005841">
    <property type="entry name" value="Alpha-D-phosphohexomutase_SF"/>
</dbReference>
<gene>
    <name evidence="7" type="ORF">DPQ25_09520</name>
</gene>
<comment type="similarity">
    <text evidence="2">Belongs to the phosphohexose mutase family.</text>
</comment>
<dbReference type="PANTHER" id="PTHR42946:SF1">
    <property type="entry name" value="PHOSPHOGLUCOMUTASE (ALPHA-D-GLUCOSE-1,6-BISPHOSPHATE-DEPENDENT)"/>
    <property type="match status" value="1"/>
</dbReference>
<dbReference type="Pfam" id="PF02878">
    <property type="entry name" value="PGM_PMM_I"/>
    <property type="match status" value="1"/>
</dbReference>
<dbReference type="CDD" id="cd03089">
    <property type="entry name" value="PMM_PGM"/>
    <property type="match status" value="1"/>
</dbReference>
<evidence type="ECO:0000259" key="5">
    <source>
        <dbReference type="Pfam" id="PF02879"/>
    </source>
</evidence>
<evidence type="ECO:0000313" key="7">
    <source>
        <dbReference type="EMBL" id="RAQ28236.1"/>
    </source>
</evidence>
<name>A0A328UDQ4_9FIRM</name>
<dbReference type="FunFam" id="3.40.120.10:FF:000010">
    <property type="entry name" value="phosphomannomutase/phosphoglucomutase isoform X1"/>
    <property type="match status" value="1"/>
</dbReference>
<reference evidence="7 8" key="1">
    <citation type="submission" date="2018-06" db="EMBL/GenBank/DDBJ databases">
        <title>Noncontiguous genome sequence of Ruminococcaceae bacterium ASD2818.</title>
        <authorList>
            <person name="Chaplin A.V."/>
            <person name="Sokolova S.R."/>
            <person name="Kochetkova T.O."/>
            <person name="Goltsov A.Y."/>
            <person name="Trofimov D.Y."/>
            <person name="Efimov B.A."/>
        </authorList>
    </citation>
    <scope>NUCLEOTIDE SEQUENCE [LARGE SCALE GENOMIC DNA]</scope>
    <source>
        <strain evidence="7 8">ASD2818</strain>
    </source>
</reference>
<feature type="domain" description="Alpha-D-phosphohexomutase alpha/beta/alpha" evidence="6">
    <location>
        <begin position="284"/>
        <end position="398"/>
    </location>
</feature>
<evidence type="ECO:0000256" key="1">
    <source>
        <dbReference type="ARBA" id="ARBA00001946"/>
    </source>
</evidence>
<dbReference type="RefSeq" id="WP_112332948.1">
    <property type="nucleotide sequence ID" value="NZ_QLYR01000006.1"/>
</dbReference>
<dbReference type="InterPro" id="IPR005845">
    <property type="entry name" value="A-D-PHexomutase_a/b/a-II"/>
</dbReference>
<protein>
    <submittedName>
        <fullName evidence="7">Phosphomannomutase/phosphoglucomutase</fullName>
    </submittedName>
</protein>
<evidence type="ECO:0000256" key="3">
    <source>
        <dbReference type="ARBA" id="ARBA00022553"/>
    </source>
</evidence>
<keyword evidence="8" id="KW-1185">Reference proteome</keyword>
<evidence type="ECO:0000256" key="2">
    <source>
        <dbReference type="ARBA" id="ARBA00010231"/>
    </source>
</evidence>
<dbReference type="PRINTS" id="PR00509">
    <property type="entry name" value="PGMPMM"/>
</dbReference>
<dbReference type="AlphaFoldDB" id="A0A328UDQ4"/>
<dbReference type="SUPFAM" id="SSF53738">
    <property type="entry name" value="Phosphoglucomutase, first 3 domains"/>
    <property type="match status" value="3"/>
</dbReference>
<evidence type="ECO:0000313" key="8">
    <source>
        <dbReference type="Proteomes" id="UP000249377"/>
    </source>
</evidence>
<evidence type="ECO:0000259" key="6">
    <source>
        <dbReference type="Pfam" id="PF02880"/>
    </source>
</evidence>
<dbReference type="GO" id="GO:0005975">
    <property type="term" value="P:carbohydrate metabolic process"/>
    <property type="evidence" value="ECO:0007669"/>
    <property type="project" value="InterPro"/>
</dbReference>
<sequence length="510" mass="54712">MLNSFWRLLKSGTDIRGVACENEAGEAVNLTDDAVAAIANGFLVWLEGRAGKQAAALRLAIGHDSRISAERIQNAAAGALTRAGAQVFLCGLSSTPAMFMAVRSLDCDATIQITASHHPYHRNGLKFFTPGGGLEGSDIEAILQNAQDGRAPRAAAQPGRTEAVDFMPRYARRLREMVCAGIGVNDAAQRPLKGFHIVVDAGNGAGGFYATEVLAPLGADISGSQFLEPDGRFPNHIPNPENGEAMASASRATLAAGADLGIIFDTDVDRAGAVDRTGKEINRNRLVALASAIALEGNPGGAIVTDSITSTGLKTYIEQELGGVHYRYKRGYKNVIDEAVRLNRAGVNCPLAIETSGHAAFRENDFLDDGAYLVTKLIIKMAVLRREGKALEDLLAGLAEPVETAELRLAIRAEDFRAYGERVIEELGRFSRKQSWDIAPDNREGIRVSFPKGHGNGWFLLRLSVHDPIMPLNIESDSVGGAKEIAVQLYAFLRLAEKLDVSPLEAFLAR</sequence>
<dbReference type="Gene3D" id="3.40.120.10">
    <property type="entry name" value="Alpha-D-Glucose-1,6-Bisphosphate, subunit A, domain 3"/>
    <property type="match status" value="3"/>
</dbReference>
<comment type="caution">
    <text evidence="7">The sequence shown here is derived from an EMBL/GenBank/DDBJ whole genome shotgun (WGS) entry which is preliminary data.</text>
</comment>
<feature type="domain" description="Alpha-D-phosphohexomutase alpha/beta/alpha" evidence="5">
    <location>
        <begin position="192"/>
        <end position="278"/>
    </location>
</feature>
<dbReference type="GO" id="GO:0004615">
    <property type="term" value="F:phosphomannomutase activity"/>
    <property type="evidence" value="ECO:0007669"/>
    <property type="project" value="TreeGrafter"/>
</dbReference>
<dbReference type="Gene3D" id="3.30.310.50">
    <property type="entry name" value="Alpha-D-phosphohexomutase, C-terminal domain"/>
    <property type="match status" value="1"/>
</dbReference>
<dbReference type="Pfam" id="PF02879">
    <property type="entry name" value="PGM_PMM_II"/>
    <property type="match status" value="1"/>
</dbReference>
<dbReference type="EMBL" id="QLYR01000006">
    <property type="protein sequence ID" value="RAQ28236.1"/>
    <property type="molecule type" value="Genomic_DNA"/>
</dbReference>
<dbReference type="PANTHER" id="PTHR42946">
    <property type="entry name" value="PHOSPHOHEXOSE MUTASE"/>
    <property type="match status" value="1"/>
</dbReference>
<accession>A0A328UDQ4</accession>